<evidence type="ECO:0000256" key="1">
    <source>
        <dbReference type="SAM" id="MobiDB-lite"/>
    </source>
</evidence>
<accession>A0A5B7FYW5</accession>
<dbReference type="Proteomes" id="UP000324222">
    <property type="component" value="Unassembled WGS sequence"/>
</dbReference>
<dbReference type="EMBL" id="VSRR010009259">
    <property type="protein sequence ID" value="MPC50058.1"/>
    <property type="molecule type" value="Genomic_DNA"/>
</dbReference>
<comment type="caution">
    <text evidence="2">The sequence shown here is derived from an EMBL/GenBank/DDBJ whole genome shotgun (WGS) entry which is preliminary data.</text>
</comment>
<evidence type="ECO:0000313" key="3">
    <source>
        <dbReference type="Proteomes" id="UP000324222"/>
    </source>
</evidence>
<sequence>MERRITVWLEDKEKEEEEEEEEKEGECKGGRRGGGGGLEGRVRRGRSWSGGEVERQDLKLPQRPAPLRHMAAHLRIGRRLPRPHEVHTLTSLYGLTGGEERGGVPLSPFARV</sequence>
<proteinExistence type="predicted"/>
<feature type="compositionally biased region" description="Basic and acidic residues" evidence="1">
    <location>
        <begin position="1"/>
        <end position="12"/>
    </location>
</feature>
<dbReference type="AlphaFoldDB" id="A0A5B7FYW5"/>
<reference evidence="2 3" key="1">
    <citation type="submission" date="2019-05" db="EMBL/GenBank/DDBJ databases">
        <title>Another draft genome of Portunus trituberculatus and its Hox gene families provides insights of decapod evolution.</title>
        <authorList>
            <person name="Jeong J.-H."/>
            <person name="Song I."/>
            <person name="Kim S."/>
            <person name="Choi T."/>
            <person name="Kim D."/>
            <person name="Ryu S."/>
            <person name="Kim W."/>
        </authorList>
    </citation>
    <scope>NUCLEOTIDE SEQUENCE [LARGE SCALE GENOMIC DNA]</scope>
    <source>
        <tissue evidence="2">Muscle</tissue>
    </source>
</reference>
<feature type="compositionally biased region" description="Acidic residues" evidence="1">
    <location>
        <begin position="13"/>
        <end position="24"/>
    </location>
</feature>
<gene>
    <name evidence="2" type="ORF">E2C01_043880</name>
</gene>
<organism evidence="2 3">
    <name type="scientific">Portunus trituberculatus</name>
    <name type="common">Swimming crab</name>
    <name type="synonym">Neptunus trituberculatus</name>
    <dbReference type="NCBI Taxonomy" id="210409"/>
    <lineage>
        <taxon>Eukaryota</taxon>
        <taxon>Metazoa</taxon>
        <taxon>Ecdysozoa</taxon>
        <taxon>Arthropoda</taxon>
        <taxon>Crustacea</taxon>
        <taxon>Multicrustacea</taxon>
        <taxon>Malacostraca</taxon>
        <taxon>Eumalacostraca</taxon>
        <taxon>Eucarida</taxon>
        <taxon>Decapoda</taxon>
        <taxon>Pleocyemata</taxon>
        <taxon>Brachyura</taxon>
        <taxon>Eubrachyura</taxon>
        <taxon>Portunoidea</taxon>
        <taxon>Portunidae</taxon>
        <taxon>Portuninae</taxon>
        <taxon>Portunus</taxon>
    </lineage>
</organism>
<keyword evidence="3" id="KW-1185">Reference proteome</keyword>
<protein>
    <submittedName>
        <fullName evidence="2">Uncharacterized protein</fullName>
    </submittedName>
</protein>
<name>A0A5B7FYW5_PORTR</name>
<feature type="region of interest" description="Disordered" evidence="1">
    <location>
        <begin position="1"/>
        <end position="66"/>
    </location>
</feature>
<evidence type="ECO:0000313" key="2">
    <source>
        <dbReference type="EMBL" id="MPC50058.1"/>
    </source>
</evidence>